<dbReference type="Pfam" id="PF14510">
    <property type="entry name" value="ABC_trans_N"/>
    <property type="match status" value="1"/>
</dbReference>
<dbReference type="EMBL" id="JACMSC010000010">
    <property type="protein sequence ID" value="KAG6505784.1"/>
    <property type="molecule type" value="Genomic_DNA"/>
</dbReference>
<dbReference type="AlphaFoldDB" id="A0A8J5GKZ9"/>
<organism evidence="2 3">
    <name type="scientific">Zingiber officinale</name>
    <name type="common">Ginger</name>
    <name type="synonym">Amomum zingiber</name>
    <dbReference type="NCBI Taxonomy" id="94328"/>
    <lineage>
        <taxon>Eukaryota</taxon>
        <taxon>Viridiplantae</taxon>
        <taxon>Streptophyta</taxon>
        <taxon>Embryophyta</taxon>
        <taxon>Tracheophyta</taxon>
        <taxon>Spermatophyta</taxon>
        <taxon>Magnoliopsida</taxon>
        <taxon>Liliopsida</taxon>
        <taxon>Zingiberales</taxon>
        <taxon>Zingiberaceae</taxon>
        <taxon>Zingiber</taxon>
    </lineage>
</organism>
<dbReference type="PANTHER" id="PTHR48040">
    <property type="entry name" value="PLEIOTROPIC DRUG RESISTANCE PROTEIN 1-LIKE ISOFORM X1"/>
    <property type="match status" value="1"/>
</dbReference>
<accession>A0A8J5GKZ9</accession>
<reference evidence="2 3" key="1">
    <citation type="submission" date="2020-08" db="EMBL/GenBank/DDBJ databases">
        <title>Plant Genome Project.</title>
        <authorList>
            <person name="Zhang R.-G."/>
        </authorList>
    </citation>
    <scope>NUCLEOTIDE SEQUENCE [LARGE SCALE GENOMIC DNA]</scope>
    <source>
        <tissue evidence="2">Rhizome</tissue>
    </source>
</reference>
<sequence>MPNNYWGQLHNSRKQRVTGQKVCMEKVEGFSITCEEHEELISSLRDWRTRSGINAPKIEVRFEDLSVETEVHASRRVLPTLPNAIINTVQVPGSS</sequence>
<gene>
    <name evidence="2" type="ORF">ZIOFF_038149</name>
</gene>
<evidence type="ECO:0000259" key="1">
    <source>
        <dbReference type="Pfam" id="PF14510"/>
    </source>
</evidence>
<evidence type="ECO:0000313" key="3">
    <source>
        <dbReference type="Proteomes" id="UP000734854"/>
    </source>
</evidence>
<dbReference type="PANTHER" id="PTHR48040:SF60">
    <property type="entry name" value="ABC TRANSPORTER DOMAIN-CONTAINING PROTEIN"/>
    <property type="match status" value="1"/>
</dbReference>
<dbReference type="Proteomes" id="UP000734854">
    <property type="component" value="Unassembled WGS sequence"/>
</dbReference>
<evidence type="ECO:0000313" key="2">
    <source>
        <dbReference type="EMBL" id="KAG6505784.1"/>
    </source>
</evidence>
<dbReference type="InterPro" id="IPR029481">
    <property type="entry name" value="ABC_trans_N"/>
</dbReference>
<feature type="domain" description="Pleiotropic ABC efflux transporter N-terminal" evidence="1">
    <location>
        <begin position="36"/>
        <end position="84"/>
    </location>
</feature>
<comment type="caution">
    <text evidence="2">The sequence shown here is derived from an EMBL/GenBank/DDBJ whole genome shotgun (WGS) entry which is preliminary data.</text>
</comment>
<name>A0A8J5GKZ9_ZINOF</name>
<keyword evidence="3" id="KW-1185">Reference proteome</keyword>
<protein>
    <recommendedName>
        <fullName evidence="1">Pleiotropic ABC efflux transporter N-terminal domain-containing protein</fullName>
    </recommendedName>
</protein>
<proteinExistence type="predicted"/>